<feature type="compositionally biased region" description="Low complexity" evidence="6">
    <location>
        <begin position="417"/>
        <end position="429"/>
    </location>
</feature>
<dbReference type="Proteomes" id="UP001569963">
    <property type="component" value="Unassembled WGS sequence"/>
</dbReference>
<dbReference type="Pfam" id="PF02518">
    <property type="entry name" value="HATPase_c"/>
    <property type="match status" value="1"/>
</dbReference>
<feature type="region of interest" description="Disordered" evidence="6">
    <location>
        <begin position="1"/>
        <end position="22"/>
    </location>
</feature>
<proteinExistence type="predicted"/>
<organism evidence="8 9">
    <name type="scientific">Actinomadura monticuli</name>
    <dbReference type="NCBI Taxonomy" id="3097367"/>
    <lineage>
        <taxon>Bacteria</taxon>
        <taxon>Bacillati</taxon>
        <taxon>Actinomycetota</taxon>
        <taxon>Actinomycetes</taxon>
        <taxon>Streptosporangiales</taxon>
        <taxon>Thermomonosporaceae</taxon>
        <taxon>Actinomadura</taxon>
    </lineage>
</organism>
<evidence type="ECO:0000256" key="3">
    <source>
        <dbReference type="ARBA" id="ARBA00022553"/>
    </source>
</evidence>
<name>A0ABV4Q4F9_9ACTN</name>
<feature type="region of interest" description="Disordered" evidence="6">
    <location>
        <begin position="417"/>
        <end position="520"/>
    </location>
</feature>
<dbReference type="Gene3D" id="3.30.565.10">
    <property type="entry name" value="Histidine kinase-like ATPase, C-terminal domain"/>
    <property type="match status" value="1"/>
</dbReference>
<dbReference type="RefSeq" id="WP_371947370.1">
    <property type="nucleotide sequence ID" value="NZ_JAXCEI010000001.1"/>
</dbReference>
<evidence type="ECO:0000256" key="5">
    <source>
        <dbReference type="ARBA" id="ARBA00022777"/>
    </source>
</evidence>
<accession>A0ABV4Q4F9</accession>
<evidence type="ECO:0000313" key="9">
    <source>
        <dbReference type="Proteomes" id="UP001569963"/>
    </source>
</evidence>
<evidence type="ECO:0000256" key="2">
    <source>
        <dbReference type="ARBA" id="ARBA00012438"/>
    </source>
</evidence>
<keyword evidence="5" id="KW-0418">Kinase</keyword>
<dbReference type="PANTHER" id="PTHR45436:SF5">
    <property type="entry name" value="SENSOR HISTIDINE KINASE TRCS"/>
    <property type="match status" value="1"/>
</dbReference>
<dbReference type="InterPro" id="IPR050428">
    <property type="entry name" value="TCS_sensor_his_kinase"/>
</dbReference>
<dbReference type="EMBL" id="JAXCEI010000001">
    <property type="protein sequence ID" value="MFA1538046.1"/>
    <property type="molecule type" value="Genomic_DNA"/>
</dbReference>
<dbReference type="SUPFAM" id="SSF55874">
    <property type="entry name" value="ATPase domain of HSP90 chaperone/DNA topoisomerase II/histidine kinase"/>
    <property type="match status" value="1"/>
</dbReference>
<evidence type="ECO:0000259" key="7">
    <source>
        <dbReference type="Pfam" id="PF02518"/>
    </source>
</evidence>
<evidence type="ECO:0000256" key="1">
    <source>
        <dbReference type="ARBA" id="ARBA00000085"/>
    </source>
</evidence>
<sequence length="520" mass="55866">MTTRPVQAPIRPGGEEPSGQVRDHARELVERLEARGLRASVVVNRADPAGAIAVTAQRVDVRPYAGRTVFLLPAEELGGLYWHWRRRFPDHLRTKACWFQPFCRAGDIVTAVDAVVAAIDADVRARARLAHAAVIGPDAAEEPDREVLVYVGYRVHSLVSRMLARLKAIEKEYEDPDLLDELYALDHMATQLRRAAERLAVLGGVTARRAKSPMLLSTVLRQAIAEVEQFRRVGLVLPERDVPVVGHAGPSIIHVLAELVENATRFSRHDSPVLMAPVEIADGLGVEIRDRGLPLSAEKLEDLRRILAEPHEISSREQVRQGQIGMLVVARLAARLGLRVELHPEESGTRALVVLPPALLADAAPVSTPAAGSVQGPVQSLAWHARELPRPTRAAVSAEFPSDGPLPAPLSTADAVPASAVAESPSKEVAPTEAGGEASPHPPSEDRCTETSELSHDGKPALPRRSQAGPSAQPPRPAEEVSAQAPVRPPSPGLMAAFTAGIRKGQATAPQDDTTQPQTD</sequence>
<gene>
    <name evidence="8" type="ORF">SM611_03820</name>
</gene>
<dbReference type="PANTHER" id="PTHR45436">
    <property type="entry name" value="SENSOR HISTIDINE KINASE YKOH"/>
    <property type="match status" value="1"/>
</dbReference>
<dbReference type="InterPro" id="IPR003594">
    <property type="entry name" value="HATPase_dom"/>
</dbReference>
<comment type="catalytic activity">
    <reaction evidence="1">
        <text>ATP + protein L-histidine = ADP + protein N-phospho-L-histidine.</text>
        <dbReference type="EC" id="2.7.13.3"/>
    </reaction>
</comment>
<feature type="compositionally biased region" description="Low complexity" evidence="6">
    <location>
        <begin position="506"/>
        <end position="520"/>
    </location>
</feature>
<dbReference type="InterPro" id="IPR036890">
    <property type="entry name" value="HATPase_C_sf"/>
</dbReference>
<protein>
    <recommendedName>
        <fullName evidence="2">histidine kinase</fullName>
        <ecNumber evidence="2">2.7.13.3</ecNumber>
    </recommendedName>
</protein>
<comment type="caution">
    <text evidence="8">The sequence shown here is derived from an EMBL/GenBank/DDBJ whole genome shotgun (WGS) entry which is preliminary data.</text>
</comment>
<evidence type="ECO:0000256" key="6">
    <source>
        <dbReference type="SAM" id="MobiDB-lite"/>
    </source>
</evidence>
<keyword evidence="9" id="KW-1185">Reference proteome</keyword>
<dbReference type="EC" id="2.7.13.3" evidence="2"/>
<feature type="compositionally biased region" description="Basic and acidic residues" evidence="6">
    <location>
        <begin position="443"/>
        <end position="459"/>
    </location>
</feature>
<feature type="domain" description="Histidine kinase/HSP90-like ATPase" evidence="7">
    <location>
        <begin position="251"/>
        <end position="357"/>
    </location>
</feature>
<keyword evidence="4" id="KW-0808">Transferase</keyword>
<evidence type="ECO:0000256" key="4">
    <source>
        <dbReference type="ARBA" id="ARBA00022679"/>
    </source>
</evidence>
<evidence type="ECO:0000313" key="8">
    <source>
        <dbReference type="EMBL" id="MFA1538046.1"/>
    </source>
</evidence>
<keyword evidence="3" id="KW-0597">Phosphoprotein</keyword>
<reference evidence="8 9" key="1">
    <citation type="submission" date="2023-11" db="EMBL/GenBank/DDBJ databases">
        <title>Actinomadura monticuli sp. nov., isolated from volcanic ash.</title>
        <authorList>
            <person name="Lee S.D."/>
            <person name="Yang H."/>
            <person name="Kim I.S."/>
        </authorList>
    </citation>
    <scope>NUCLEOTIDE SEQUENCE [LARGE SCALE GENOMIC DNA]</scope>
    <source>
        <strain evidence="8 9">DLS-62</strain>
    </source>
</reference>